<evidence type="ECO:0000313" key="1">
    <source>
        <dbReference type="EMBL" id="RNA06741.1"/>
    </source>
</evidence>
<sequence length="74" mass="9179">MDDFFKINYLMIAPKLGHHGVKQNLLLQRPLKIQSVERDDFAFFRHLFPRLFVYYPFDNIFVFIKFKHFEKKKR</sequence>
<keyword evidence="2" id="KW-1185">Reference proteome</keyword>
<gene>
    <name evidence="1" type="ORF">BpHYR1_023446</name>
</gene>
<reference evidence="1 2" key="1">
    <citation type="journal article" date="2018" name="Sci. Rep.">
        <title>Genomic signatures of local adaptation to the degree of environmental predictability in rotifers.</title>
        <authorList>
            <person name="Franch-Gras L."/>
            <person name="Hahn C."/>
            <person name="Garcia-Roger E.M."/>
            <person name="Carmona M.J."/>
            <person name="Serra M."/>
            <person name="Gomez A."/>
        </authorList>
    </citation>
    <scope>NUCLEOTIDE SEQUENCE [LARGE SCALE GENOMIC DNA]</scope>
    <source>
        <strain evidence="1">HYR1</strain>
    </source>
</reference>
<name>A0A3M7Q6V4_BRAPC</name>
<protein>
    <submittedName>
        <fullName evidence="1">Uncharacterized protein</fullName>
    </submittedName>
</protein>
<dbReference type="Proteomes" id="UP000276133">
    <property type="component" value="Unassembled WGS sequence"/>
</dbReference>
<accession>A0A3M7Q6V4</accession>
<dbReference type="AlphaFoldDB" id="A0A3M7Q6V4"/>
<evidence type="ECO:0000313" key="2">
    <source>
        <dbReference type="Proteomes" id="UP000276133"/>
    </source>
</evidence>
<proteinExistence type="predicted"/>
<dbReference type="EMBL" id="REGN01007298">
    <property type="protein sequence ID" value="RNA06741.1"/>
    <property type="molecule type" value="Genomic_DNA"/>
</dbReference>
<organism evidence="1 2">
    <name type="scientific">Brachionus plicatilis</name>
    <name type="common">Marine rotifer</name>
    <name type="synonym">Brachionus muelleri</name>
    <dbReference type="NCBI Taxonomy" id="10195"/>
    <lineage>
        <taxon>Eukaryota</taxon>
        <taxon>Metazoa</taxon>
        <taxon>Spiralia</taxon>
        <taxon>Gnathifera</taxon>
        <taxon>Rotifera</taxon>
        <taxon>Eurotatoria</taxon>
        <taxon>Monogononta</taxon>
        <taxon>Pseudotrocha</taxon>
        <taxon>Ploima</taxon>
        <taxon>Brachionidae</taxon>
        <taxon>Brachionus</taxon>
    </lineage>
</organism>
<comment type="caution">
    <text evidence="1">The sequence shown here is derived from an EMBL/GenBank/DDBJ whole genome shotgun (WGS) entry which is preliminary data.</text>
</comment>